<dbReference type="InterPro" id="IPR003819">
    <property type="entry name" value="TauD/TfdA-like"/>
</dbReference>
<evidence type="ECO:0000256" key="1">
    <source>
        <dbReference type="ARBA" id="ARBA00001954"/>
    </source>
</evidence>
<evidence type="ECO:0000259" key="4">
    <source>
        <dbReference type="Pfam" id="PF02668"/>
    </source>
</evidence>
<dbReference type="EMBL" id="CP001037">
    <property type="protein sequence ID" value="ACC80489.1"/>
    <property type="molecule type" value="Genomic_DNA"/>
</dbReference>
<dbReference type="Gene3D" id="3.60.130.10">
    <property type="entry name" value="Clavaminate synthase-like"/>
    <property type="match status" value="1"/>
</dbReference>
<reference evidence="5 6" key="2">
    <citation type="journal article" date="2013" name="Plant Physiol.">
        <title>A Nostoc punctiforme Sugar Transporter Necessary to Establish a Cyanobacterium-Plant Symbiosis.</title>
        <authorList>
            <person name="Ekman M."/>
            <person name="Picossi S."/>
            <person name="Campbell E.L."/>
            <person name="Meeks J.C."/>
            <person name="Flores E."/>
        </authorList>
    </citation>
    <scope>NUCLEOTIDE SEQUENCE [LARGE SCALE GENOMIC DNA]</scope>
    <source>
        <strain evidence="6">ATCC 29133 / PCC 73102</strain>
    </source>
</reference>
<accession>B2J2Q8</accession>
<keyword evidence="2" id="KW-0560">Oxidoreductase</keyword>
<keyword evidence="6" id="KW-1185">Reference proteome</keyword>
<dbReference type="AlphaFoldDB" id="B2J2Q8"/>
<protein>
    <submittedName>
        <fullName evidence="5">Taurine catabolism dioxygenase TauD/TfdA</fullName>
    </submittedName>
</protein>
<dbReference type="KEGG" id="npu:Npun_F1827"/>
<reference evidence="6" key="1">
    <citation type="submission" date="2008-04" db="EMBL/GenBank/DDBJ databases">
        <title>Complete sequence of chromosome of Nostoc punctiforme ATCC 29133.</title>
        <authorList>
            <consortium name="US DOE Joint Genome Institute"/>
            <person name="Copeland A."/>
            <person name="Lucas S."/>
            <person name="Lapidus A."/>
            <person name="Glavina del Rio T."/>
            <person name="Dalin E."/>
            <person name="Tice H."/>
            <person name="Pitluck S."/>
            <person name="Chain P."/>
            <person name="Malfatti S."/>
            <person name="Shin M."/>
            <person name="Vergez L."/>
            <person name="Schmutz J."/>
            <person name="Larimer F."/>
            <person name="Land M."/>
            <person name="Hauser L."/>
            <person name="Kyrpides N."/>
            <person name="Kim E."/>
            <person name="Meeks J.C."/>
            <person name="Elhai J."/>
            <person name="Campbell E.L."/>
            <person name="Thiel T."/>
            <person name="Longmire J."/>
            <person name="Potts M."/>
            <person name="Atlas R."/>
        </authorList>
    </citation>
    <scope>NUCLEOTIDE SEQUENCE [LARGE SCALE GENOMIC DNA]</scope>
    <source>
        <strain evidence="6">ATCC 29133 / PCC 73102</strain>
    </source>
</reference>
<evidence type="ECO:0000256" key="3">
    <source>
        <dbReference type="ARBA" id="ARBA00023194"/>
    </source>
</evidence>
<evidence type="ECO:0000256" key="2">
    <source>
        <dbReference type="ARBA" id="ARBA00023002"/>
    </source>
</evidence>
<dbReference type="PhylomeDB" id="B2J2Q8"/>
<evidence type="ECO:0000313" key="6">
    <source>
        <dbReference type="Proteomes" id="UP000001191"/>
    </source>
</evidence>
<dbReference type="HOGENOM" id="CLU_044153_1_0_3"/>
<proteinExistence type="predicted"/>
<dbReference type="Proteomes" id="UP000001191">
    <property type="component" value="Chromosome"/>
</dbReference>
<dbReference type="SUPFAM" id="SSF51197">
    <property type="entry name" value="Clavaminate synthase-like"/>
    <property type="match status" value="1"/>
</dbReference>
<dbReference type="GO" id="GO:0017000">
    <property type="term" value="P:antibiotic biosynthetic process"/>
    <property type="evidence" value="ECO:0007669"/>
    <property type="project" value="UniProtKB-KW"/>
</dbReference>
<name>B2J2Q8_NOSP7</name>
<gene>
    <name evidence="5" type="ordered locus">Npun_F1827</name>
</gene>
<sequence>MEASYAQRLRQEKGYAYADNCNTKTSLSIKMSMVLLTPTVSSNFEKDSLIYMAKKIHFISNSIVKEINNSDNVSILVLDKEEIISLFKANGILLFRGFDVDVDIFKEFTNLLSIDFINYAGGAFSRRVINGDQTVLSVNDFKSEIKLHGEMYYQKNIPLMLWFFCANPPLEDGETTVCDGRQFFHEISSSTKELFRQKNLKFTVRMSKEDWQKKYKTDDVNQLKEICRNNNTHLKIFDDRSIMLEYISPAIIPSRCGNYQVFINSLLPTKQLSPNILKFEDDSDIPEEVVSELNEIAEKITTEISWRKGDILMIDNTRILHGRRSFADDQRDIYIRLCSPAFSF</sequence>
<dbReference type="InterPro" id="IPR042098">
    <property type="entry name" value="TauD-like_sf"/>
</dbReference>
<comment type="cofactor">
    <cofactor evidence="1">
        <name>Fe(2+)</name>
        <dbReference type="ChEBI" id="CHEBI:29033"/>
    </cofactor>
</comment>
<keyword evidence="5" id="KW-0223">Dioxygenase</keyword>
<dbReference type="PANTHER" id="PTHR10696:SF56">
    <property type="entry name" value="TAUD_TFDA-LIKE DOMAIN-CONTAINING PROTEIN"/>
    <property type="match status" value="1"/>
</dbReference>
<dbReference type="Pfam" id="PF02668">
    <property type="entry name" value="TauD"/>
    <property type="match status" value="1"/>
</dbReference>
<evidence type="ECO:0000313" key="5">
    <source>
        <dbReference type="EMBL" id="ACC80489.1"/>
    </source>
</evidence>
<keyword evidence="3" id="KW-0045">Antibiotic biosynthesis</keyword>
<dbReference type="GO" id="GO:0051213">
    <property type="term" value="F:dioxygenase activity"/>
    <property type="evidence" value="ECO:0007669"/>
    <property type="project" value="UniProtKB-KW"/>
</dbReference>
<dbReference type="eggNOG" id="COG2175">
    <property type="taxonomic scope" value="Bacteria"/>
</dbReference>
<organism evidence="5 6">
    <name type="scientific">Nostoc punctiforme (strain ATCC 29133 / PCC 73102)</name>
    <dbReference type="NCBI Taxonomy" id="63737"/>
    <lineage>
        <taxon>Bacteria</taxon>
        <taxon>Bacillati</taxon>
        <taxon>Cyanobacteriota</taxon>
        <taxon>Cyanophyceae</taxon>
        <taxon>Nostocales</taxon>
        <taxon>Nostocaceae</taxon>
        <taxon>Nostoc</taxon>
    </lineage>
</organism>
<feature type="domain" description="TauD/TfdA-like" evidence="4">
    <location>
        <begin position="72"/>
        <end position="332"/>
    </location>
</feature>
<dbReference type="InterPro" id="IPR050411">
    <property type="entry name" value="AlphaKG_dependent_hydroxylases"/>
</dbReference>
<dbReference type="EnsemblBacteria" id="ACC80489">
    <property type="protein sequence ID" value="ACC80489"/>
    <property type="gene ID" value="Npun_F1827"/>
</dbReference>
<dbReference type="PANTHER" id="PTHR10696">
    <property type="entry name" value="GAMMA-BUTYROBETAINE HYDROXYLASE-RELATED"/>
    <property type="match status" value="1"/>
</dbReference>
<dbReference type="STRING" id="63737.Npun_F1827"/>